<feature type="transmembrane region" description="Helical" evidence="1">
    <location>
        <begin position="6"/>
        <end position="30"/>
    </location>
</feature>
<accession>A0A7D8IU16</accession>
<dbReference type="Proteomes" id="UP000254463">
    <property type="component" value="Unassembled WGS sequence"/>
</dbReference>
<proteinExistence type="predicted"/>
<organism evidence="2 3">
    <name type="scientific">Salmonella enterica</name>
    <name type="common">Salmonella choleraesuis</name>
    <dbReference type="NCBI Taxonomy" id="28901"/>
    <lineage>
        <taxon>Bacteria</taxon>
        <taxon>Pseudomonadati</taxon>
        <taxon>Pseudomonadota</taxon>
        <taxon>Gammaproteobacteria</taxon>
        <taxon>Enterobacterales</taxon>
        <taxon>Enterobacteriaceae</taxon>
        <taxon>Salmonella</taxon>
    </lineage>
</organism>
<evidence type="ECO:0000256" key="1">
    <source>
        <dbReference type="SAM" id="Phobius"/>
    </source>
</evidence>
<sequence>MNVILWIWILAPCFLAFVCAGLVFGLAEILRMRKVLLRMRLATEQLLSMLRAGLIQHWFPVRPQCRQESTR</sequence>
<evidence type="ECO:0000313" key="3">
    <source>
        <dbReference type="Proteomes" id="UP000254463"/>
    </source>
</evidence>
<dbReference type="AlphaFoldDB" id="A0A7D8IU16"/>
<name>A0A7D8IU16_SALER</name>
<protein>
    <submittedName>
        <fullName evidence="2">Uncharacterized protein</fullName>
    </submittedName>
</protein>
<gene>
    <name evidence="2" type="ORF">NCTC6385_00859</name>
</gene>
<dbReference type="EMBL" id="UGWV01000002">
    <property type="protein sequence ID" value="SUF93996.1"/>
    <property type="molecule type" value="Genomic_DNA"/>
</dbReference>
<keyword evidence="1" id="KW-0472">Membrane</keyword>
<evidence type="ECO:0000313" key="2">
    <source>
        <dbReference type="EMBL" id="SUF93996.1"/>
    </source>
</evidence>
<keyword evidence="1" id="KW-0812">Transmembrane</keyword>
<keyword evidence="1" id="KW-1133">Transmembrane helix</keyword>
<reference evidence="2 3" key="1">
    <citation type="submission" date="2018-06" db="EMBL/GenBank/DDBJ databases">
        <authorList>
            <consortium name="Pathogen Informatics"/>
            <person name="Doyle S."/>
        </authorList>
    </citation>
    <scope>NUCLEOTIDE SEQUENCE [LARGE SCALE GENOMIC DNA]</scope>
    <source>
        <strain evidence="2 3">NCTC6385</strain>
    </source>
</reference>